<evidence type="ECO:0000256" key="9">
    <source>
        <dbReference type="SAM" id="Phobius"/>
    </source>
</evidence>
<evidence type="ECO:0000256" key="5">
    <source>
        <dbReference type="ARBA" id="ARBA00022989"/>
    </source>
</evidence>
<dbReference type="Gene3D" id="3.40.50.1110">
    <property type="entry name" value="SGNH hydrolase"/>
    <property type="match status" value="1"/>
</dbReference>
<evidence type="ECO:0000256" key="7">
    <source>
        <dbReference type="ARBA" id="ARBA00023315"/>
    </source>
</evidence>
<evidence type="ECO:0000256" key="1">
    <source>
        <dbReference type="ARBA" id="ARBA00004651"/>
    </source>
</evidence>
<sequence length="637" mass="73014">MNIYREEVSPMRQERLYLPQLDTLRLFAMLAIICYHFFTNSLPGGFLAVDIFLILSGYLVTGQLERRLREGKSFRLGSQFLRRLGKMFWPLVFFIILLLALLLLFQANLLTNIRPVVFSSLAFVNNWYQIAIGSSYFAEFLHPSLLTHLWYLGVYLQSLLVFYFIYGLLRRRLSKQHFTYFLIVLALMSAAWMAFLFTPGQDPSRAYYGTDSRLFSFLLGSIAFLMGEEIIGFSHRLLDKSWTPDLIALMTAGILAVLMKFLTDSSIWTYYGGMLVFDLLVVLFILAIVQDQSFIGKTLRFKPLAYIGRKNYFVYLTYYPIYIVFTAHASQQNWFTMQPWLQVLAIFVIGLLLDALVNQRLVTIPIYLRPKGEPLRLITGFRQVRSKETPWYQKLLFWGFTLVLALALFALVTAPKGEVVLKSEAEAREAREAIEQANREKHTIASDSDEDIEKYRQSLSQDQQAIVSDFSNEVLYQANGLSFTFLGDSLTIDVSKGITALFPRSNICAKVGLQVYQAGELIDSFSAENEIQDKVVVDLGANGGFTSQQINQLLKRFEGKKIYLVNTHVNRPWRQQVNDALKATAESRKDCHLIDWSGYYDQNAQADWLSQDGIHFSQAGVKAWTDYVGRALIEDNK</sequence>
<dbReference type="InterPro" id="IPR050879">
    <property type="entry name" value="Acyltransferase_3"/>
</dbReference>
<keyword evidence="7 12" id="KW-0012">Acyltransferase</keyword>
<name>A0A7T2RS52_9LACT</name>
<evidence type="ECO:0000256" key="2">
    <source>
        <dbReference type="ARBA" id="ARBA00022475"/>
    </source>
</evidence>
<feature type="transmembrane region" description="Helical" evidence="9">
    <location>
        <begin position="268"/>
        <end position="289"/>
    </location>
</feature>
<dbReference type="SUPFAM" id="SSF52266">
    <property type="entry name" value="SGNH hydrolase"/>
    <property type="match status" value="1"/>
</dbReference>
<evidence type="ECO:0000313" key="11">
    <source>
        <dbReference type="EMBL" id="MCY3053967.1"/>
    </source>
</evidence>
<reference evidence="12 13" key="1">
    <citation type="submission" date="2020-12" db="EMBL/GenBank/DDBJ databases">
        <title>FDA dAtabase for Regulatory Grade micrObial Sequences (FDA-ARGOS): Supporting development and validation of Infectious Disease Dx tests.</title>
        <authorList>
            <person name="Sproer C."/>
            <person name="Gronow S."/>
            <person name="Severitt S."/>
            <person name="Schroder I."/>
            <person name="Tallon L."/>
            <person name="Sadzewicz L."/>
            <person name="Zhao X."/>
            <person name="Boylan J."/>
            <person name="Ott S."/>
            <person name="Bowen H."/>
            <person name="Vavikolanu K."/>
            <person name="Mehta A."/>
            <person name="Aluvathingal J."/>
            <person name="Nadendla S."/>
            <person name="Lowell S."/>
            <person name="Myers T."/>
            <person name="Yan Y."/>
            <person name="Sichtig H."/>
        </authorList>
    </citation>
    <scope>NUCLEOTIDE SEQUENCE [LARGE SCALE GENOMIC DNA]</scope>
    <source>
        <strain evidence="12 13">FDAARGOS_911</strain>
    </source>
</reference>
<evidence type="ECO:0000256" key="3">
    <source>
        <dbReference type="ARBA" id="ARBA00022679"/>
    </source>
</evidence>
<dbReference type="RefSeq" id="WP_195851574.1">
    <property type="nucleotide sequence ID" value="NZ_CAJHLF010000009.1"/>
</dbReference>
<evidence type="ECO:0000313" key="14">
    <source>
        <dbReference type="Proteomes" id="UP001069145"/>
    </source>
</evidence>
<dbReference type="Proteomes" id="UP000594771">
    <property type="component" value="Chromosome"/>
</dbReference>
<reference evidence="11" key="2">
    <citation type="submission" date="2022-09" db="EMBL/GenBank/DDBJ databases">
        <title>Aerococcus urinae taxonomy study.</title>
        <authorList>
            <person name="Christensen J."/>
            <person name="Senneby E."/>
        </authorList>
    </citation>
    <scope>NUCLEOTIDE SEQUENCE</scope>
    <source>
        <strain evidence="11">NLD-066-U95</strain>
    </source>
</reference>
<evidence type="ECO:0000313" key="12">
    <source>
        <dbReference type="EMBL" id="QPS02087.1"/>
    </source>
</evidence>
<feature type="transmembrane region" description="Helical" evidence="9">
    <location>
        <begin position="149"/>
        <end position="166"/>
    </location>
</feature>
<evidence type="ECO:0000256" key="8">
    <source>
        <dbReference type="SAM" id="Coils"/>
    </source>
</evidence>
<dbReference type="InterPro" id="IPR036514">
    <property type="entry name" value="SGNH_hydro_sf"/>
</dbReference>
<evidence type="ECO:0000256" key="4">
    <source>
        <dbReference type="ARBA" id="ARBA00022692"/>
    </source>
</evidence>
<keyword evidence="3 12" id="KW-0808">Transferase</keyword>
<dbReference type="Proteomes" id="UP001069145">
    <property type="component" value="Unassembled WGS sequence"/>
</dbReference>
<evidence type="ECO:0000313" key="13">
    <source>
        <dbReference type="Proteomes" id="UP000594771"/>
    </source>
</evidence>
<keyword evidence="5 9" id="KW-1133">Transmembrane helix</keyword>
<organism evidence="12 13">
    <name type="scientific">Aerococcus urinae</name>
    <dbReference type="NCBI Taxonomy" id="1376"/>
    <lineage>
        <taxon>Bacteria</taxon>
        <taxon>Bacillati</taxon>
        <taxon>Bacillota</taxon>
        <taxon>Bacilli</taxon>
        <taxon>Lactobacillales</taxon>
        <taxon>Aerococcaceae</taxon>
        <taxon>Aerococcus</taxon>
    </lineage>
</organism>
<proteinExistence type="predicted"/>
<keyword evidence="2" id="KW-1003">Cell membrane</keyword>
<dbReference type="GO" id="GO:0009103">
    <property type="term" value="P:lipopolysaccharide biosynthetic process"/>
    <property type="evidence" value="ECO:0007669"/>
    <property type="project" value="TreeGrafter"/>
</dbReference>
<feature type="coiled-coil region" evidence="8">
    <location>
        <begin position="420"/>
        <end position="447"/>
    </location>
</feature>
<dbReference type="PANTHER" id="PTHR23028">
    <property type="entry name" value="ACETYLTRANSFERASE"/>
    <property type="match status" value="1"/>
</dbReference>
<dbReference type="EMBL" id="JAOTML010000010">
    <property type="protein sequence ID" value="MCY3053967.1"/>
    <property type="molecule type" value="Genomic_DNA"/>
</dbReference>
<dbReference type="Pfam" id="PF01757">
    <property type="entry name" value="Acyl_transf_3"/>
    <property type="match status" value="1"/>
</dbReference>
<dbReference type="AlphaFoldDB" id="A0A7T2RS52"/>
<evidence type="ECO:0000259" key="10">
    <source>
        <dbReference type="Pfam" id="PF01757"/>
    </source>
</evidence>
<feature type="transmembrane region" description="Helical" evidence="9">
    <location>
        <begin position="340"/>
        <end position="357"/>
    </location>
</feature>
<dbReference type="PANTHER" id="PTHR23028:SF53">
    <property type="entry name" value="ACYL_TRANSF_3 DOMAIN-CONTAINING PROTEIN"/>
    <property type="match status" value="1"/>
</dbReference>
<evidence type="ECO:0000256" key="6">
    <source>
        <dbReference type="ARBA" id="ARBA00023136"/>
    </source>
</evidence>
<dbReference type="EMBL" id="CP065662">
    <property type="protein sequence ID" value="QPS02087.1"/>
    <property type="molecule type" value="Genomic_DNA"/>
</dbReference>
<accession>A0A7T2RS52</accession>
<feature type="transmembrane region" description="Helical" evidence="9">
    <location>
        <begin position="215"/>
        <end position="234"/>
    </location>
</feature>
<keyword evidence="4 9" id="KW-0812">Transmembrane</keyword>
<feature type="transmembrane region" description="Helical" evidence="9">
    <location>
        <begin position="395"/>
        <end position="414"/>
    </location>
</feature>
<feature type="transmembrane region" description="Helical" evidence="9">
    <location>
        <begin position="178"/>
        <end position="195"/>
    </location>
</feature>
<feature type="domain" description="Acyltransferase 3" evidence="10">
    <location>
        <begin position="20"/>
        <end position="353"/>
    </location>
</feature>
<keyword evidence="14" id="KW-1185">Reference proteome</keyword>
<keyword evidence="6 9" id="KW-0472">Membrane</keyword>
<comment type="subcellular location">
    <subcellularLocation>
        <location evidence="1">Cell membrane</location>
        <topology evidence="1">Multi-pass membrane protein</topology>
    </subcellularLocation>
</comment>
<dbReference type="GO" id="GO:0016747">
    <property type="term" value="F:acyltransferase activity, transferring groups other than amino-acyl groups"/>
    <property type="evidence" value="ECO:0007669"/>
    <property type="project" value="InterPro"/>
</dbReference>
<feature type="transmembrane region" description="Helical" evidence="9">
    <location>
        <begin position="310"/>
        <end position="328"/>
    </location>
</feature>
<feature type="transmembrane region" description="Helical" evidence="9">
    <location>
        <begin position="84"/>
        <end position="105"/>
    </location>
</feature>
<keyword evidence="8" id="KW-0175">Coiled coil</keyword>
<gene>
    <name evidence="12" type="ORF">I6G68_03185</name>
    <name evidence="11" type="ORF">ODY43_08250</name>
</gene>
<feature type="transmembrane region" description="Helical" evidence="9">
    <location>
        <begin position="246"/>
        <end position="262"/>
    </location>
</feature>
<dbReference type="InterPro" id="IPR002656">
    <property type="entry name" value="Acyl_transf_3_dom"/>
</dbReference>
<dbReference type="GO" id="GO:0005886">
    <property type="term" value="C:plasma membrane"/>
    <property type="evidence" value="ECO:0007669"/>
    <property type="project" value="UniProtKB-SubCell"/>
</dbReference>
<protein>
    <submittedName>
        <fullName evidence="12">Acyltransferase</fullName>
    </submittedName>
</protein>